<keyword evidence="2" id="KW-0436">Ligase</keyword>
<name>A0A2I1K642_9LACT</name>
<evidence type="ECO:0000259" key="1">
    <source>
        <dbReference type="PROSITE" id="PS51733"/>
    </source>
</evidence>
<dbReference type="Pfam" id="PF21948">
    <property type="entry name" value="LplA-B_cat"/>
    <property type="match status" value="1"/>
</dbReference>
<dbReference type="OrthoDB" id="2080934at2"/>
<organism evidence="2 3">
    <name type="scientific">Aerococcus christensenii</name>
    <dbReference type="NCBI Taxonomy" id="87541"/>
    <lineage>
        <taxon>Bacteria</taxon>
        <taxon>Bacillati</taxon>
        <taxon>Bacillota</taxon>
        <taxon>Bacilli</taxon>
        <taxon>Lactobacillales</taxon>
        <taxon>Aerococcaceae</taxon>
        <taxon>Aerococcus</taxon>
    </lineage>
</organism>
<dbReference type="PANTHER" id="PTHR43679:SF2">
    <property type="entry name" value="OCTANOYL-[GCVH]:PROTEIN N-OCTANOYLTRANSFERASE"/>
    <property type="match status" value="1"/>
</dbReference>
<reference evidence="2 3" key="1">
    <citation type="submission" date="2017-12" db="EMBL/GenBank/DDBJ databases">
        <title>Phylogenetic diversity of female urinary microbiome.</title>
        <authorList>
            <person name="Thomas-White K."/>
            <person name="Wolfe A.J."/>
        </authorList>
    </citation>
    <scope>NUCLEOTIDE SEQUENCE [LARGE SCALE GENOMIC DNA]</scope>
    <source>
        <strain evidence="2 3">UMB0844</strain>
    </source>
</reference>
<dbReference type="PANTHER" id="PTHR43679">
    <property type="entry name" value="OCTANOYLTRANSFERASE LIPM-RELATED"/>
    <property type="match status" value="1"/>
</dbReference>
<proteinExistence type="predicted"/>
<accession>A0A2I1K642</accession>
<gene>
    <name evidence="2" type="ORF">CYJ27_06715</name>
</gene>
<evidence type="ECO:0000313" key="2">
    <source>
        <dbReference type="EMBL" id="PKY91123.1"/>
    </source>
</evidence>
<keyword evidence="3" id="KW-1185">Reference proteome</keyword>
<dbReference type="GO" id="GO:0016874">
    <property type="term" value="F:ligase activity"/>
    <property type="evidence" value="ECO:0007669"/>
    <property type="project" value="UniProtKB-KW"/>
</dbReference>
<dbReference type="PROSITE" id="PS51733">
    <property type="entry name" value="BPL_LPL_CATALYTIC"/>
    <property type="match status" value="1"/>
</dbReference>
<protein>
    <submittedName>
        <fullName evidence="2">Lipoate--protein ligase family protein</fullName>
    </submittedName>
</protein>
<dbReference type="CDD" id="cd16443">
    <property type="entry name" value="LplA"/>
    <property type="match status" value="1"/>
</dbReference>
<sequence length="298" mass="33672">MLYLCTNIIRRLLMLFQDYFTPFKTLEVGEITAHYSHLTPHLPFAIDDYLLTAMNKRDIPYRLILHTWPTDPEIILGMQDTRLPSLPTALEWLKQNTPYQVVVRPAGGLAVISEPGVVNYTLLMLPGKKRPTIDEAYQLMVDLFQTLLKPFGQILTPGEVTHSYCPGKFDVSLNGKKIAGIAQRRIGQAIGIYIYLSLNGDQTFRGQTVQTFYKLGRSDQVENSPYPQVFPDSMSNLGDTIPSLAQSDAVTEGLLSILDKEVNHTITSIDLNSLSKEGIQTQLSRMNKRNERLFPERL</sequence>
<dbReference type="GO" id="GO:0009249">
    <property type="term" value="P:protein lipoylation"/>
    <property type="evidence" value="ECO:0007669"/>
    <property type="project" value="UniProtKB-ARBA"/>
</dbReference>
<dbReference type="GO" id="GO:0016740">
    <property type="term" value="F:transferase activity"/>
    <property type="evidence" value="ECO:0007669"/>
    <property type="project" value="UniProtKB-ARBA"/>
</dbReference>
<dbReference type="AlphaFoldDB" id="A0A2I1K642"/>
<dbReference type="InterPro" id="IPR004143">
    <property type="entry name" value="BPL_LPL_catalytic"/>
</dbReference>
<dbReference type="InterPro" id="IPR045864">
    <property type="entry name" value="aa-tRNA-synth_II/BPL/LPL"/>
</dbReference>
<dbReference type="EMBL" id="PKGZ01000005">
    <property type="protein sequence ID" value="PKY91123.1"/>
    <property type="molecule type" value="Genomic_DNA"/>
</dbReference>
<dbReference type="SUPFAM" id="SSF55681">
    <property type="entry name" value="Class II aaRS and biotin synthetases"/>
    <property type="match status" value="1"/>
</dbReference>
<evidence type="ECO:0000313" key="3">
    <source>
        <dbReference type="Proteomes" id="UP000234775"/>
    </source>
</evidence>
<comment type="caution">
    <text evidence="2">The sequence shown here is derived from an EMBL/GenBank/DDBJ whole genome shotgun (WGS) entry which is preliminary data.</text>
</comment>
<feature type="domain" description="BPL/LPL catalytic" evidence="1">
    <location>
        <begin position="57"/>
        <end position="262"/>
    </location>
</feature>
<dbReference type="GO" id="GO:0140096">
    <property type="term" value="F:catalytic activity, acting on a protein"/>
    <property type="evidence" value="ECO:0007669"/>
    <property type="project" value="UniProtKB-ARBA"/>
</dbReference>
<dbReference type="Gene3D" id="3.30.930.10">
    <property type="entry name" value="Bira Bifunctional Protein, Domain 2"/>
    <property type="match status" value="1"/>
</dbReference>
<dbReference type="Proteomes" id="UP000234775">
    <property type="component" value="Unassembled WGS sequence"/>
</dbReference>
<dbReference type="InterPro" id="IPR050664">
    <property type="entry name" value="Octanoyltrans_LipM/LipL"/>
</dbReference>